<evidence type="ECO:0000256" key="8">
    <source>
        <dbReference type="SAM" id="Phobius"/>
    </source>
</evidence>
<feature type="binding site" evidence="6">
    <location>
        <position position="696"/>
    </location>
    <ligand>
        <name>Zn(2+)</name>
        <dbReference type="ChEBI" id="CHEBI:29105"/>
    </ligand>
</feature>
<evidence type="ECO:0000256" key="1">
    <source>
        <dbReference type="ARBA" id="ARBA00004141"/>
    </source>
</evidence>
<keyword evidence="10" id="KW-1185">Reference proteome</keyword>
<evidence type="ECO:0000256" key="3">
    <source>
        <dbReference type="ARBA" id="ARBA00022692"/>
    </source>
</evidence>
<protein>
    <submittedName>
        <fullName evidence="9">Uncharacterized protein</fullName>
    </submittedName>
</protein>
<dbReference type="Pfam" id="PF03006">
    <property type="entry name" value="HlyIII"/>
    <property type="match status" value="1"/>
</dbReference>
<proteinExistence type="inferred from homology"/>
<feature type="transmembrane region" description="Helical" evidence="8">
    <location>
        <begin position="562"/>
        <end position="584"/>
    </location>
</feature>
<accession>A0A8J5XD88</accession>
<reference evidence="9" key="1">
    <citation type="submission" date="2021-05" db="EMBL/GenBank/DDBJ databases">
        <title>The genome of the haptophyte Pavlova lutheri (Diacronema luteri, Pavlovales) - a model for lipid biosynthesis in eukaryotic algae.</title>
        <authorList>
            <person name="Hulatt C.J."/>
            <person name="Posewitz M.C."/>
        </authorList>
    </citation>
    <scope>NUCLEOTIDE SEQUENCE</scope>
    <source>
        <strain evidence="9">NIVA-4/92</strain>
    </source>
</reference>
<feature type="transmembrane region" description="Helical" evidence="8">
    <location>
        <begin position="112"/>
        <end position="129"/>
    </location>
</feature>
<name>A0A8J5XD88_DIALT</name>
<feature type="transmembrane region" description="Helical" evidence="8">
    <location>
        <begin position="497"/>
        <end position="516"/>
    </location>
</feature>
<dbReference type="GO" id="GO:0016020">
    <property type="term" value="C:membrane"/>
    <property type="evidence" value="ECO:0007669"/>
    <property type="project" value="UniProtKB-SubCell"/>
</dbReference>
<dbReference type="Proteomes" id="UP000751190">
    <property type="component" value="Unassembled WGS sequence"/>
</dbReference>
<evidence type="ECO:0000313" key="10">
    <source>
        <dbReference type="Proteomes" id="UP000751190"/>
    </source>
</evidence>
<evidence type="ECO:0000256" key="4">
    <source>
        <dbReference type="ARBA" id="ARBA00022989"/>
    </source>
</evidence>
<comment type="subcellular location">
    <subcellularLocation>
        <location evidence="1">Membrane</location>
        <topology evidence="1">Multi-pass membrane protein</topology>
    </subcellularLocation>
</comment>
<feature type="binding site" evidence="6">
    <location>
        <position position="550"/>
    </location>
    <ligand>
        <name>Zn(2+)</name>
        <dbReference type="ChEBI" id="CHEBI:29105"/>
    </ligand>
</feature>
<dbReference type="OrthoDB" id="529367at2759"/>
<dbReference type="EMBL" id="JAGTXO010000007">
    <property type="protein sequence ID" value="KAG8466571.1"/>
    <property type="molecule type" value="Genomic_DNA"/>
</dbReference>
<comment type="caution">
    <text evidence="9">The sequence shown here is derived from an EMBL/GenBank/DDBJ whole genome shotgun (WGS) entry which is preliminary data.</text>
</comment>
<feature type="transmembrane region" description="Helical" evidence="8">
    <location>
        <begin position="623"/>
        <end position="643"/>
    </location>
</feature>
<evidence type="ECO:0000256" key="5">
    <source>
        <dbReference type="ARBA" id="ARBA00023136"/>
    </source>
</evidence>
<feature type="transmembrane region" description="Helical" evidence="8">
    <location>
        <begin position="694"/>
        <end position="714"/>
    </location>
</feature>
<gene>
    <name evidence="9" type="ORF">KFE25_007950</name>
</gene>
<keyword evidence="6" id="KW-0862">Zinc</keyword>
<evidence type="ECO:0000313" key="9">
    <source>
        <dbReference type="EMBL" id="KAG8466571.1"/>
    </source>
</evidence>
<keyword evidence="5 8" id="KW-0472">Membrane</keyword>
<evidence type="ECO:0000256" key="2">
    <source>
        <dbReference type="ARBA" id="ARBA00007018"/>
    </source>
</evidence>
<comment type="similarity">
    <text evidence="2">Belongs to the ADIPOR family.</text>
</comment>
<dbReference type="GO" id="GO:0038023">
    <property type="term" value="F:signaling receptor activity"/>
    <property type="evidence" value="ECO:0007669"/>
    <property type="project" value="TreeGrafter"/>
</dbReference>
<keyword evidence="4 8" id="KW-1133">Transmembrane helix</keyword>
<keyword evidence="6" id="KW-0479">Metal-binding</keyword>
<feature type="transmembrane region" description="Helical" evidence="8">
    <location>
        <begin position="170"/>
        <end position="203"/>
    </location>
</feature>
<dbReference type="AlphaFoldDB" id="A0A8J5XD88"/>
<sequence length="728" mass="79715">MAAPADDALAPQLGQTRAPLCPLAAQCVADVEAARTPASDAPAADGSFDGADDDGIGRRTPSCASGSARDGEGRDVFARWEALVRGARLDAKINRAYAHVHGEYRIHEAKKLMLIYMVMILLALASSWFGRLAFVESTMRGAMSSVNAFSYMCITLAANEKFLAKADNIFAAFIGFNVAFLSYLTYGTAWGTIPFVIVSMFIAELPAQHNTFIIVTHALSTPAVKLFLSGANRFAIGDLFEAALLLVIIMTTDVTVARCVFDRNASHKAIFKLMYIRLSERTTAFSEANRFVHAAACSGLYETYRHRATGFKMRLTSGTQLSLDIRSVIEHVHAVHVVPTLPDSHAEALGRTVEVWRGQSGVLVTPPKSARRLAPRLSSCFSSGSSPLSAAQVAPHRTSITSPRALVGSVHFDWIMAQSPSTPGLIDHVFRTRTSRTASHMPKHAGTGEPGRRTLRLTDAADLKWMPREDYILTRYRENYTTSMNVASLFVLHNQTFSIWTHLLPAILLPCAYGVLHVEHLGEMPVEFRAVSVVATALTTMQLAVSAAAHTFYNNSIQSYRFWWKLDFVFICVGMYSYCFRFGYAALLCESPSRRAEFYVLCLAVCVTSLMVTLFHAKEGYRVLGMVFVFVVCNVVPQITMVFSGEHTGPRAPIFRSAIGSYASFGVALVFYLAKFPERVGNGGFDVLMSSHQIWHVGIAGAHVIDAIYMPLIVARLPLDEICAAAAS</sequence>
<dbReference type="GO" id="GO:0046872">
    <property type="term" value="F:metal ion binding"/>
    <property type="evidence" value="ECO:0007669"/>
    <property type="project" value="UniProtKB-KW"/>
</dbReference>
<feature type="region of interest" description="Disordered" evidence="7">
    <location>
        <begin position="38"/>
        <end position="71"/>
    </location>
</feature>
<evidence type="ECO:0000256" key="6">
    <source>
        <dbReference type="PIRSR" id="PIRSR604254-1"/>
    </source>
</evidence>
<feature type="transmembrane region" description="Helical" evidence="8">
    <location>
        <begin position="596"/>
        <end position="617"/>
    </location>
</feature>
<feature type="transmembrane region" description="Helical" evidence="8">
    <location>
        <begin position="655"/>
        <end position="674"/>
    </location>
</feature>
<evidence type="ECO:0000256" key="7">
    <source>
        <dbReference type="SAM" id="MobiDB-lite"/>
    </source>
</evidence>
<dbReference type="InterPro" id="IPR004254">
    <property type="entry name" value="AdipoR/HlyIII-related"/>
</dbReference>
<feature type="transmembrane region" description="Helical" evidence="8">
    <location>
        <begin position="528"/>
        <end position="550"/>
    </location>
</feature>
<dbReference type="PANTHER" id="PTHR20855:SF52">
    <property type="entry name" value="ADIPONECTIN RECEPTOR PROTEIN"/>
    <property type="match status" value="1"/>
</dbReference>
<dbReference type="PANTHER" id="PTHR20855">
    <property type="entry name" value="ADIPOR/PROGESTIN RECEPTOR-RELATED"/>
    <property type="match status" value="1"/>
</dbReference>
<feature type="compositionally biased region" description="Low complexity" evidence="7">
    <location>
        <begin position="38"/>
        <end position="49"/>
    </location>
</feature>
<keyword evidence="3 8" id="KW-0812">Transmembrane</keyword>
<organism evidence="9 10">
    <name type="scientific">Diacronema lutheri</name>
    <name type="common">Unicellular marine alga</name>
    <name type="synonym">Monochrysis lutheri</name>
    <dbReference type="NCBI Taxonomy" id="2081491"/>
    <lineage>
        <taxon>Eukaryota</taxon>
        <taxon>Haptista</taxon>
        <taxon>Haptophyta</taxon>
        <taxon>Pavlovophyceae</taxon>
        <taxon>Pavlovales</taxon>
        <taxon>Pavlovaceae</taxon>
        <taxon>Diacronema</taxon>
    </lineage>
</organism>
<feature type="binding site" evidence="6">
    <location>
        <position position="692"/>
    </location>
    <ligand>
        <name>Zn(2+)</name>
        <dbReference type="ChEBI" id="CHEBI:29105"/>
    </ligand>
</feature>